<reference evidence="3 4" key="1">
    <citation type="submission" date="2019-06" db="EMBL/GenBank/DDBJ databases">
        <authorList>
            <person name="Meng X."/>
        </authorList>
    </citation>
    <scope>NUCLEOTIDE SEQUENCE [LARGE SCALE GENOMIC DNA]</scope>
    <source>
        <strain evidence="3 4">M625</strain>
    </source>
</reference>
<organism evidence="3 4">
    <name type="scientific">Aquimarina algicola</name>
    <dbReference type="NCBI Taxonomy" id="2589995"/>
    <lineage>
        <taxon>Bacteria</taxon>
        <taxon>Pseudomonadati</taxon>
        <taxon>Bacteroidota</taxon>
        <taxon>Flavobacteriia</taxon>
        <taxon>Flavobacteriales</taxon>
        <taxon>Flavobacteriaceae</taxon>
        <taxon>Aquimarina</taxon>
    </lineage>
</organism>
<feature type="transmembrane region" description="Helical" evidence="1">
    <location>
        <begin position="59"/>
        <end position="81"/>
    </location>
</feature>
<keyword evidence="1" id="KW-1133">Transmembrane helix</keyword>
<dbReference type="InterPro" id="IPR025698">
    <property type="entry name" value="2TM_dom"/>
</dbReference>
<proteinExistence type="predicted"/>
<dbReference type="EMBL" id="VFWZ01000004">
    <property type="protein sequence ID" value="TPN85164.1"/>
    <property type="molecule type" value="Genomic_DNA"/>
</dbReference>
<keyword evidence="1" id="KW-0472">Membrane</keyword>
<dbReference type="Proteomes" id="UP000315540">
    <property type="component" value="Unassembled WGS sequence"/>
</dbReference>
<evidence type="ECO:0000313" key="3">
    <source>
        <dbReference type="EMBL" id="TPN85164.1"/>
    </source>
</evidence>
<protein>
    <submittedName>
        <fullName evidence="3">2TM domain-containing protein</fullName>
    </submittedName>
</protein>
<dbReference type="OrthoDB" id="1495672at2"/>
<evidence type="ECO:0000256" key="1">
    <source>
        <dbReference type="SAM" id="Phobius"/>
    </source>
</evidence>
<comment type="caution">
    <text evidence="3">The sequence shown here is derived from an EMBL/GenBank/DDBJ whole genome shotgun (WGS) entry which is preliminary data.</text>
</comment>
<dbReference type="RefSeq" id="WP_140594149.1">
    <property type="nucleotide sequence ID" value="NZ_VFWZ01000004.1"/>
</dbReference>
<dbReference type="AlphaFoldDB" id="A0A504J3Z3"/>
<accession>A0A504J3Z3</accession>
<dbReference type="Pfam" id="PF13239">
    <property type="entry name" value="2TM"/>
    <property type="match status" value="1"/>
</dbReference>
<keyword evidence="1" id="KW-0812">Transmembrane</keyword>
<keyword evidence="4" id="KW-1185">Reference proteome</keyword>
<feature type="domain" description="2TM" evidence="2">
    <location>
        <begin position="19"/>
        <end position="108"/>
    </location>
</feature>
<evidence type="ECO:0000313" key="4">
    <source>
        <dbReference type="Proteomes" id="UP000315540"/>
    </source>
</evidence>
<gene>
    <name evidence="3" type="ORF">FHK87_14125</name>
</gene>
<name>A0A504J3Z3_9FLAO</name>
<sequence length="113" mass="13641">MSLKLLMMNSFDQQKAYINARKRLKEEKAFYVHVGVYIAINIVSFIFYKIAFDQSLSNITFWINTLRPFLWGIGLIGHGLWTFRRNIKWLKNTVYSKEWEKRKIKELIDQDDF</sequence>
<evidence type="ECO:0000259" key="2">
    <source>
        <dbReference type="Pfam" id="PF13239"/>
    </source>
</evidence>
<feature type="transmembrane region" description="Helical" evidence="1">
    <location>
        <begin position="29"/>
        <end position="47"/>
    </location>
</feature>